<dbReference type="EMBL" id="QXFW01000314">
    <property type="protein sequence ID" value="KAE9016445.1"/>
    <property type="molecule type" value="Genomic_DNA"/>
</dbReference>
<sequence>MELITPRKARVNVSGGLSGTWRAVPRLTLCLGVVTTASGRCTFRGRIPTTICAARSCFDITQRIGVSQTPPC</sequence>
<evidence type="ECO:0000313" key="8">
    <source>
        <dbReference type="Proteomes" id="UP000429523"/>
    </source>
</evidence>
<dbReference type="Proteomes" id="UP000440732">
    <property type="component" value="Unassembled WGS sequence"/>
</dbReference>
<evidence type="ECO:0000313" key="1">
    <source>
        <dbReference type="EMBL" id="KAE8941096.1"/>
    </source>
</evidence>
<dbReference type="EMBL" id="QXGE01001580">
    <property type="protein sequence ID" value="KAE9290770.1"/>
    <property type="molecule type" value="Genomic_DNA"/>
</dbReference>
<dbReference type="EMBL" id="QXGB01000343">
    <property type="protein sequence ID" value="KAE9218576.1"/>
    <property type="molecule type" value="Genomic_DNA"/>
</dbReference>
<evidence type="ECO:0000313" key="7">
    <source>
        <dbReference type="EMBL" id="KAE9290770.1"/>
    </source>
</evidence>
<accession>A0A6A3R228</accession>
<organism evidence="3 13">
    <name type="scientific">Phytophthora fragariae</name>
    <dbReference type="NCBI Taxonomy" id="53985"/>
    <lineage>
        <taxon>Eukaryota</taxon>
        <taxon>Sar</taxon>
        <taxon>Stramenopiles</taxon>
        <taxon>Oomycota</taxon>
        <taxon>Peronosporomycetes</taxon>
        <taxon>Peronosporales</taxon>
        <taxon>Peronosporaceae</taxon>
        <taxon>Phytophthora</taxon>
    </lineage>
</organism>
<evidence type="ECO:0000313" key="3">
    <source>
        <dbReference type="EMBL" id="KAE9087530.1"/>
    </source>
</evidence>
<dbReference type="Proteomes" id="UP000429523">
    <property type="component" value="Unassembled WGS sequence"/>
</dbReference>
<protein>
    <submittedName>
        <fullName evidence="3">Uncharacterized protein</fullName>
    </submittedName>
</protein>
<dbReference type="Proteomes" id="UP000437068">
    <property type="component" value="Unassembled WGS sequence"/>
</dbReference>
<keyword evidence="9" id="KW-1185">Reference proteome</keyword>
<reference evidence="8 9" key="1">
    <citation type="submission" date="2018-08" db="EMBL/GenBank/DDBJ databases">
        <title>Genomic investigation of the strawberry pathogen Phytophthora fragariae indicates pathogenicity is determined by transcriptional variation in three key races.</title>
        <authorList>
            <person name="Adams T.M."/>
            <person name="Armitage A.D."/>
            <person name="Sobczyk M.K."/>
            <person name="Bates H.J."/>
            <person name="Dunwell J.M."/>
            <person name="Nellist C.F."/>
            <person name="Harrison R.J."/>
        </authorList>
    </citation>
    <scope>NUCLEOTIDE SEQUENCE [LARGE SCALE GENOMIC DNA]</scope>
    <source>
        <strain evidence="7 10">A4</strain>
        <strain evidence="5 11">BC-1</strain>
        <strain evidence="6 9">NOV-27</strain>
        <strain evidence="4 12">NOV-5</strain>
        <strain evidence="3 13">NOV-71</strain>
        <strain evidence="1 8">NOV-9</strain>
        <strain evidence="2 14">SCRP245</strain>
    </source>
</reference>
<evidence type="ECO:0000313" key="4">
    <source>
        <dbReference type="EMBL" id="KAE9107136.1"/>
    </source>
</evidence>
<comment type="caution">
    <text evidence="3">The sequence shown here is derived from an EMBL/GenBank/DDBJ whole genome shotgun (WGS) entry which is preliminary data.</text>
</comment>
<evidence type="ECO:0000313" key="10">
    <source>
        <dbReference type="Proteomes" id="UP000437068"/>
    </source>
</evidence>
<dbReference type="Proteomes" id="UP000460718">
    <property type="component" value="Unassembled WGS sequence"/>
</dbReference>
<evidence type="ECO:0000313" key="5">
    <source>
        <dbReference type="EMBL" id="KAE9201076.1"/>
    </source>
</evidence>
<dbReference type="Proteomes" id="UP000433483">
    <property type="component" value="Unassembled WGS sequence"/>
</dbReference>
<evidence type="ECO:0000313" key="2">
    <source>
        <dbReference type="EMBL" id="KAE9016445.1"/>
    </source>
</evidence>
<evidence type="ECO:0000313" key="14">
    <source>
        <dbReference type="Proteomes" id="UP000460718"/>
    </source>
</evidence>
<evidence type="ECO:0000313" key="11">
    <source>
        <dbReference type="Proteomes" id="UP000440367"/>
    </source>
</evidence>
<evidence type="ECO:0000313" key="9">
    <source>
        <dbReference type="Proteomes" id="UP000433483"/>
    </source>
</evidence>
<dbReference type="EMBL" id="QXGF01000383">
    <property type="protein sequence ID" value="KAE8941096.1"/>
    <property type="molecule type" value="Genomic_DNA"/>
</dbReference>
<dbReference type="EMBL" id="QXGA01001930">
    <property type="protein sequence ID" value="KAE9107136.1"/>
    <property type="molecule type" value="Genomic_DNA"/>
</dbReference>
<proteinExistence type="predicted"/>
<dbReference type="Proteomes" id="UP000440367">
    <property type="component" value="Unassembled WGS sequence"/>
</dbReference>
<dbReference type="EMBL" id="QXGD01001682">
    <property type="protein sequence ID" value="KAE9201076.1"/>
    <property type="molecule type" value="Genomic_DNA"/>
</dbReference>
<evidence type="ECO:0000313" key="6">
    <source>
        <dbReference type="EMBL" id="KAE9218576.1"/>
    </source>
</evidence>
<name>A0A6A3R228_9STRA</name>
<dbReference type="Proteomes" id="UP000441208">
    <property type="component" value="Unassembled WGS sequence"/>
</dbReference>
<dbReference type="AlphaFoldDB" id="A0A6A3R228"/>
<evidence type="ECO:0000313" key="12">
    <source>
        <dbReference type="Proteomes" id="UP000440732"/>
    </source>
</evidence>
<gene>
    <name evidence="7" type="ORF">PF001_g19468</name>
    <name evidence="5" type="ORF">PF002_g21647</name>
    <name evidence="6" type="ORF">PF005_g8212</name>
    <name evidence="4" type="ORF">PF006_g21193</name>
    <name evidence="3" type="ORF">PF007_g20343</name>
    <name evidence="1" type="ORF">PF009_g9108</name>
    <name evidence="2" type="ORF">PF011_g7161</name>
</gene>
<evidence type="ECO:0000313" key="13">
    <source>
        <dbReference type="Proteomes" id="UP000441208"/>
    </source>
</evidence>
<dbReference type="EMBL" id="QXFZ01001617">
    <property type="protein sequence ID" value="KAE9087530.1"/>
    <property type="molecule type" value="Genomic_DNA"/>
</dbReference>